<comment type="caution">
    <text evidence="1">The sequence shown here is derived from an EMBL/GenBank/DDBJ whole genome shotgun (WGS) entry which is preliminary data.</text>
</comment>
<reference evidence="1 2" key="1">
    <citation type="journal article" date="2024" name="Nat. Commun.">
        <title>Phylogenomics reveals the evolutionary origins of lichenization in chlorophyte algae.</title>
        <authorList>
            <person name="Puginier C."/>
            <person name="Libourel C."/>
            <person name="Otte J."/>
            <person name="Skaloud P."/>
            <person name="Haon M."/>
            <person name="Grisel S."/>
            <person name="Petersen M."/>
            <person name="Berrin J.G."/>
            <person name="Delaux P.M."/>
            <person name="Dal Grande F."/>
            <person name="Keller J."/>
        </authorList>
    </citation>
    <scope>NUCLEOTIDE SEQUENCE [LARGE SCALE GENOMIC DNA]</scope>
    <source>
        <strain evidence="1 2">SAG 2043</strain>
    </source>
</reference>
<protein>
    <submittedName>
        <fullName evidence="1">Uncharacterized protein</fullName>
    </submittedName>
</protein>
<evidence type="ECO:0000313" key="1">
    <source>
        <dbReference type="EMBL" id="KAK9803638.1"/>
    </source>
</evidence>
<dbReference type="AlphaFoldDB" id="A0AAW1P3Z0"/>
<dbReference type="Proteomes" id="UP001489004">
    <property type="component" value="Unassembled WGS sequence"/>
</dbReference>
<dbReference type="EMBL" id="JALJOR010000020">
    <property type="protein sequence ID" value="KAK9803638.1"/>
    <property type="molecule type" value="Genomic_DNA"/>
</dbReference>
<proteinExistence type="predicted"/>
<keyword evidence="2" id="KW-1185">Reference proteome</keyword>
<gene>
    <name evidence="1" type="ORF">WJX72_007734</name>
</gene>
<sequence length="121" mass="13870">MQAEAQAKMVSPPINEETGQKMYTPYGKFPSIVQFHKLGDFLKYRKQQYTMAEIAYTGTAKLHGTHCDVILDQGEVHLNSRNYLVTETFNPNGMLEYIQDNRATLKHFMELVLEGCLAKRP</sequence>
<evidence type="ECO:0000313" key="2">
    <source>
        <dbReference type="Proteomes" id="UP001489004"/>
    </source>
</evidence>
<name>A0AAW1P3Z0_9CHLO</name>
<organism evidence="1 2">
    <name type="scientific">[Myrmecia] bisecta</name>
    <dbReference type="NCBI Taxonomy" id="41462"/>
    <lineage>
        <taxon>Eukaryota</taxon>
        <taxon>Viridiplantae</taxon>
        <taxon>Chlorophyta</taxon>
        <taxon>core chlorophytes</taxon>
        <taxon>Trebouxiophyceae</taxon>
        <taxon>Trebouxiales</taxon>
        <taxon>Trebouxiaceae</taxon>
        <taxon>Myrmecia</taxon>
    </lineage>
</organism>
<accession>A0AAW1P3Z0</accession>